<dbReference type="EMBL" id="MZGJ01000005">
    <property type="protein sequence ID" value="OQX51296.1"/>
    <property type="molecule type" value="Genomic_DNA"/>
</dbReference>
<dbReference type="CDD" id="cd17574">
    <property type="entry name" value="REC_OmpR"/>
    <property type="match status" value="1"/>
</dbReference>
<proteinExistence type="predicted"/>
<keyword evidence="2" id="KW-0902">Two-component regulatory system</keyword>
<dbReference type="PROSITE" id="PS50110">
    <property type="entry name" value="RESPONSE_REGULATORY"/>
    <property type="match status" value="1"/>
</dbReference>
<dbReference type="STRING" id="1968527.B5M47_01130"/>
<dbReference type="PANTHER" id="PTHR44591:SF14">
    <property type="entry name" value="PROTEIN PILG"/>
    <property type="match status" value="1"/>
</dbReference>
<evidence type="ECO:0000256" key="2">
    <source>
        <dbReference type="ARBA" id="ARBA00023012"/>
    </source>
</evidence>
<evidence type="ECO:0000256" key="3">
    <source>
        <dbReference type="PROSITE-ProRule" id="PRU00169"/>
    </source>
</evidence>
<gene>
    <name evidence="5" type="ORF">B5M47_01130</name>
</gene>
<dbReference type="Gene3D" id="3.40.50.2300">
    <property type="match status" value="1"/>
</dbReference>
<evidence type="ECO:0000313" key="5">
    <source>
        <dbReference type="EMBL" id="OQX51296.1"/>
    </source>
</evidence>
<dbReference type="Pfam" id="PF00072">
    <property type="entry name" value="Response_reg"/>
    <property type="match status" value="1"/>
</dbReference>
<evidence type="ECO:0000259" key="4">
    <source>
        <dbReference type="PROSITE" id="PS50110"/>
    </source>
</evidence>
<dbReference type="PANTHER" id="PTHR44591">
    <property type="entry name" value="STRESS RESPONSE REGULATOR PROTEIN 1"/>
    <property type="match status" value="1"/>
</dbReference>
<name>A0A1W9NYS3_UNCC3</name>
<organism evidence="5 6">
    <name type="scientific">candidate division CPR3 bacterium 4484_211</name>
    <dbReference type="NCBI Taxonomy" id="1968527"/>
    <lineage>
        <taxon>Bacteria</taxon>
        <taxon>Bacteria division CPR3</taxon>
    </lineage>
</organism>
<dbReference type="InterPro" id="IPR011006">
    <property type="entry name" value="CheY-like_superfamily"/>
</dbReference>
<accession>A0A1W9NYS3</accession>
<dbReference type="Proteomes" id="UP000192520">
    <property type="component" value="Unassembled WGS sequence"/>
</dbReference>
<dbReference type="SUPFAM" id="SSF52172">
    <property type="entry name" value="CheY-like"/>
    <property type="match status" value="1"/>
</dbReference>
<reference evidence="6" key="1">
    <citation type="submission" date="2017-03" db="EMBL/GenBank/DDBJ databases">
        <title>Novel pathways for hydrocarbon cycling and metabolic interdependencies in hydrothermal sediment communities.</title>
        <authorList>
            <person name="Dombrowski N."/>
            <person name="Seitz K."/>
            <person name="Teske A."/>
            <person name="Baker B."/>
        </authorList>
    </citation>
    <scope>NUCLEOTIDE SEQUENCE [LARGE SCALE GENOMIC DNA]</scope>
</reference>
<dbReference type="InterPro" id="IPR050595">
    <property type="entry name" value="Bact_response_regulator"/>
</dbReference>
<dbReference type="AlphaFoldDB" id="A0A1W9NYS3"/>
<sequence length="153" mass="17283">MPIEDLQEQEKTKAPQDIPKAVLLIEDDIFVKDLYERTLTKRGYKVIVAEDGEEGVKKANENVEEIGLVLLDIMMPKLNGIEVLQKLMSNEKTKNLYVVLLTNLGQESIIKEAFNIGAKGYMLKARLLPAQIADNIDEFFRTGIFPLHEPNGL</sequence>
<feature type="modified residue" description="4-aspartylphosphate" evidence="3">
    <location>
        <position position="72"/>
    </location>
</feature>
<feature type="domain" description="Response regulatory" evidence="4">
    <location>
        <begin position="21"/>
        <end position="139"/>
    </location>
</feature>
<evidence type="ECO:0000256" key="1">
    <source>
        <dbReference type="ARBA" id="ARBA00022553"/>
    </source>
</evidence>
<comment type="caution">
    <text evidence="5">The sequence shown here is derived from an EMBL/GenBank/DDBJ whole genome shotgun (WGS) entry which is preliminary data.</text>
</comment>
<dbReference type="SMART" id="SM00448">
    <property type="entry name" value="REC"/>
    <property type="match status" value="1"/>
</dbReference>
<evidence type="ECO:0000313" key="6">
    <source>
        <dbReference type="Proteomes" id="UP000192520"/>
    </source>
</evidence>
<dbReference type="GO" id="GO:0000160">
    <property type="term" value="P:phosphorelay signal transduction system"/>
    <property type="evidence" value="ECO:0007669"/>
    <property type="project" value="UniProtKB-KW"/>
</dbReference>
<dbReference type="InterPro" id="IPR001789">
    <property type="entry name" value="Sig_transdc_resp-reg_receiver"/>
</dbReference>
<protein>
    <recommendedName>
        <fullName evidence="4">Response regulatory domain-containing protein</fullName>
    </recommendedName>
</protein>
<keyword evidence="1 3" id="KW-0597">Phosphoprotein</keyword>